<feature type="coiled-coil region" evidence="7">
    <location>
        <begin position="78"/>
        <end position="131"/>
    </location>
</feature>
<feature type="domain" description="Methyl-accepting transducer" evidence="9">
    <location>
        <begin position="277"/>
        <end position="513"/>
    </location>
</feature>
<proteinExistence type="inferred from homology"/>
<dbReference type="GO" id="GO:0005886">
    <property type="term" value="C:plasma membrane"/>
    <property type="evidence" value="ECO:0007669"/>
    <property type="project" value="UniProtKB-SubCell"/>
</dbReference>
<evidence type="ECO:0000256" key="8">
    <source>
        <dbReference type="SAM" id="Phobius"/>
    </source>
</evidence>
<dbReference type="PANTHER" id="PTHR32089:SF112">
    <property type="entry name" value="LYSOZYME-LIKE PROTEIN-RELATED"/>
    <property type="match status" value="1"/>
</dbReference>
<evidence type="ECO:0000256" key="6">
    <source>
        <dbReference type="PROSITE-ProRule" id="PRU00284"/>
    </source>
</evidence>
<dbReference type="InterPro" id="IPR004090">
    <property type="entry name" value="Chemotax_Me-accpt_rcpt"/>
</dbReference>
<dbReference type="InterPro" id="IPR004089">
    <property type="entry name" value="MCPsignal_dom"/>
</dbReference>
<organism evidence="11 12">
    <name type="scientific">Lysinibacillus odysseyi 34hs-1 = NBRC 100172</name>
    <dbReference type="NCBI Taxonomy" id="1220589"/>
    <lineage>
        <taxon>Bacteria</taxon>
        <taxon>Bacillati</taxon>
        <taxon>Bacillota</taxon>
        <taxon>Bacilli</taxon>
        <taxon>Bacillales</taxon>
        <taxon>Bacillaceae</taxon>
        <taxon>Lysinibacillus</taxon>
    </lineage>
</organism>
<keyword evidence="12" id="KW-1185">Reference proteome</keyword>
<dbReference type="GO" id="GO:0006935">
    <property type="term" value="P:chemotaxis"/>
    <property type="evidence" value="ECO:0007669"/>
    <property type="project" value="InterPro"/>
</dbReference>
<dbReference type="GO" id="GO:0007165">
    <property type="term" value="P:signal transduction"/>
    <property type="evidence" value="ECO:0007669"/>
    <property type="project" value="UniProtKB-KW"/>
</dbReference>
<feature type="transmembrane region" description="Helical" evidence="8">
    <location>
        <begin position="186"/>
        <end position="207"/>
    </location>
</feature>
<dbReference type="RefSeq" id="WP_036157202.1">
    <property type="nucleotide sequence ID" value="NZ_AVCX01000002.1"/>
</dbReference>
<sequence length="563" mass="61936">MKWTINKKLLCGFSIVIFILIMIVGLSYYQINNVNDSYSDLLLDKSKKAVDIKGLQVAIKQEMVSMQDYLTLGDEQSLQGYNRAREEYQKKYDDLLSRFKIQEAIQKLEELDEIEKEYKQFSDQVFKLKRENKFEEYTALFSTQGRDIMKRFDEQIQNLSDFQNDLLEDGQKENTQNVEATIAQNLVLGIIAVFIGIGIAVLMGRLISRPIIITSTVANKISNGDLTVDEIQVKSRDEVGDLADSFNQMAQNLRHLIEQVGFNSSQVAASAEELTASVEQTTQATNQIATSIQEVASGAESQNLKANESALAMKEMASGIQQVAQTTSSVAGLAHETNEEANNGNKSLHKVIEQMNTIDEVVNHSASVVESLGESSKEIGNIIDVITSIADQTNLLALNAAIEAARAGEHGKGFAVVADEVRKLAEQSKASADQITELIKRIQSDTIQAAEVMDKGTMEVKEGIVVVHKAEEGFNKIQELIEQITAQTQEASAASEEMAASVEQVNSSVEEIARITQLSASHSQNVASASEEQLASMEEIAASANLLSEMAENLQQHVSQFRV</sequence>
<reference evidence="11 12" key="1">
    <citation type="submission" date="2014-02" db="EMBL/GenBank/DDBJ databases">
        <title>Draft genome sequence of Lysinibacillus odysseyi NBRC 100172.</title>
        <authorList>
            <person name="Zhang F."/>
            <person name="Wang G."/>
            <person name="Zhang L."/>
        </authorList>
    </citation>
    <scope>NUCLEOTIDE SEQUENCE [LARGE SCALE GENOMIC DNA]</scope>
    <source>
        <strain evidence="11 12">NBRC 100172</strain>
    </source>
</reference>
<dbReference type="PROSITE" id="PS50885">
    <property type="entry name" value="HAMP"/>
    <property type="match status" value="1"/>
</dbReference>
<dbReference type="PROSITE" id="PS50111">
    <property type="entry name" value="CHEMOTAXIS_TRANSDUC_2"/>
    <property type="match status" value="1"/>
</dbReference>
<dbReference type="eggNOG" id="COG0840">
    <property type="taxonomic scope" value="Bacteria"/>
</dbReference>
<gene>
    <name evidence="11" type="ORF">CD32_18020</name>
</gene>
<dbReference type="CDD" id="cd06225">
    <property type="entry name" value="HAMP"/>
    <property type="match status" value="1"/>
</dbReference>
<accession>A0A0A3J6Q5</accession>
<evidence type="ECO:0000259" key="9">
    <source>
        <dbReference type="PROSITE" id="PS50111"/>
    </source>
</evidence>
<dbReference type="Proteomes" id="UP000030437">
    <property type="component" value="Unassembled WGS sequence"/>
</dbReference>
<dbReference type="Gene3D" id="6.10.340.10">
    <property type="match status" value="1"/>
</dbReference>
<dbReference type="CDD" id="cd11386">
    <property type="entry name" value="MCP_signal"/>
    <property type="match status" value="1"/>
</dbReference>
<evidence type="ECO:0000256" key="1">
    <source>
        <dbReference type="ARBA" id="ARBA00004236"/>
    </source>
</evidence>
<protein>
    <submittedName>
        <fullName evidence="11">Chemotaxis protein</fullName>
    </submittedName>
</protein>
<keyword evidence="2" id="KW-1003">Cell membrane</keyword>
<evidence type="ECO:0000259" key="10">
    <source>
        <dbReference type="PROSITE" id="PS50885"/>
    </source>
</evidence>
<dbReference type="STRING" id="1220589.CD32_18020"/>
<dbReference type="Pfam" id="PF00015">
    <property type="entry name" value="MCPsignal"/>
    <property type="match status" value="1"/>
</dbReference>
<dbReference type="PANTHER" id="PTHR32089">
    <property type="entry name" value="METHYL-ACCEPTING CHEMOTAXIS PROTEIN MCPB"/>
    <property type="match status" value="1"/>
</dbReference>
<evidence type="ECO:0000256" key="3">
    <source>
        <dbReference type="ARBA" id="ARBA00023136"/>
    </source>
</evidence>
<evidence type="ECO:0000313" key="12">
    <source>
        <dbReference type="Proteomes" id="UP000030437"/>
    </source>
</evidence>
<evidence type="ECO:0000256" key="5">
    <source>
        <dbReference type="ARBA" id="ARBA00029447"/>
    </source>
</evidence>
<dbReference type="SMART" id="SM00304">
    <property type="entry name" value="HAMP"/>
    <property type="match status" value="2"/>
</dbReference>
<comment type="subcellular location">
    <subcellularLocation>
        <location evidence="1">Cell membrane</location>
    </subcellularLocation>
</comment>
<dbReference type="InterPro" id="IPR003660">
    <property type="entry name" value="HAMP_dom"/>
</dbReference>
<keyword evidence="8" id="KW-1133">Transmembrane helix</keyword>
<dbReference type="AlphaFoldDB" id="A0A0A3J6Q5"/>
<dbReference type="EMBL" id="JPVP01000059">
    <property type="protein sequence ID" value="KGR82747.1"/>
    <property type="molecule type" value="Genomic_DNA"/>
</dbReference>
<keyword evidence="3 8" id="KW-0472">Membrane</keyword>
<name>A0A0A3J6Q5_9BACI</name>
<evidence type="ECO:0000256" key="4">
    <source>
        <dbReference type="ARBA" id="ARBA00023224"/>
    </source>
</evidence>
<dbReference type="Pfam" id="PF00672">
    <property type="entry name" value="HAMP"/>
    <property type="match status" value="1"/>
</dbReference>
<dbReference type="GO" id="GO:0004888">
    <property type="term" value="F:transmembrane signaling receptor activity"/>
    <property type="evidence" value="ECO:0007669"/>
    <property type="project" value="InterPro"/>
</dbReference>
<feature type="transmembrane region" description="Helical" evidence="8">
    <location>
        <begin position="9"/>
        <end position="29"/>
    </location>
</feature>
<dbReference type="InterPro" id="IPR024478">
    <property type="entry name" value="HlyB_4HB_MCP"/>
</dbReference>
<feature type="domain" description="HAMP" evidence="10">
    <location>
        <begin position="205"/>
        <end position="258"/>
    </location>
</feature>
<evidence type="ECO:0000256" key="7">
    <source>
        <dbReference type="SAM" id="Coils"/>
    </source>
</evidence>
<dbReference type="SMART" id="SM00283">
    <property type="entry name" value="MA"/>
    <property type="match status" value="1"/>
</dbReference>
<dbReference type="SUPFAM" id="SSF58104">
    <property type="entry name" value="Methyl-accepting chemotaxis protein (MCP) signaling domain"/>
    <property type="match status" value="1"/>
</dbReference>
<keyword evidence="8" id="KW-0812">Transmembrane</keyword>
<evidence type="ECO:0000313" key="11">
    <source>
        <dbReference type="EMBL" id="KGR82747.1"/>
    </source>
</evidence>
<dbReference type="PRINTS" id="PR00260">
    <property type="entry name" value="CHEMTRNSDUCR"/>
</dbReference>
<evidence type="ECO:0000256" key="2">
    <source>
        <dbReference type="ARBA" id="ARBA00022475"/>
    </source>
</evidence>
<dbReference type="Gene3D" id="1.10.287.950">
    <property type="entry name" value="Methyl-accepting chemotaxis protein"/>
    <property type="match status" value="1"/>
</dbReference>
<keyword evidence="7" id="KW-0175">Coiled coil</keyword>
<keyword evidence="4 6" id="KW-0807">Transducer</keyword>
<comment type="similarity">
    <text evidence="5">Belongs to the methyl-accepting chemotaxis (MCP) protein family.</text>
</comment>
<dbReference type="Pfam" id="PF12729">
    <property type="entry name" value="4HB_MCP_1"/>
    <property type="match status" value="1"/>
</dbReference>
<dbReference type="OrthoDB" id="107771at2"/>
<comment type="caution">
    <text evidence="11">The sequence shown here is derived from an EMBL/GenBank/DDBJ whole genome shotgun (WGS) entry which is preliminary data.</text>
</comment>